<feature type="transmembrane region" description="Helical" evidence="1">
    <location>
        <begin position="404"/>
        <end position="424"/>
    </location>
</feature>
<keyword evidence="1" id="KW-1133">Transmembrane helix</keyword>
<keyword evidence="1" id="KW-0472">Membrane</keyword>
<feature type="transmembrane region" description="Helical" evidence="1">
    <location>
        <begin position="779"/>
        <end position="797"/>
    </location>
</feature>
<feature type="transmembrane region" description="Helical" evidence="1">
    <location>
        <begin position="190"/>
        <end position="209"/>
    </location>
</feature>
<dbReference type="EMBL" id="VOOR01000002">
    <property type="protein sequence ID" value="TXB69553.1"/>
    <property type="molecule type" value="Genomic_DNA"/>
</dbReference>
<reference evidence="2 3" key="1">
    <citation type="submission" date="2019-08" db="EMBL/GenBank/DDBJ databases">
        <title>Genome of Phaeodactylibacter luteus.</title>
        <authorList>
            <person name="Bowman J.P."/>
        </authorList>
    </citation>
    <scope>NUCLEOTIDE SEQUENCE [LARGE SCALE GENOMIC DNA]</scope>
    <source>
        <strain evidence="2 3">KCTC 42180</strain>
    </source>
</reference>
<gene>
    <name evidence="2" type="ORF">FRY97_01715</name>
</gene>
<feature type="transmembrane region" description="Helical" evidence="1">
    <location>
        <begin position="516"/>
        <end position="533"/>
    </location>
</feature>
<protein>
    <submittedName>
        <fullName evidence="2">YfhO family protein</fullName>
    </submittedName>
</protein>
<comment type="caution">
    <text evidence="2">The sequence shown here is derived from an EMBL/GenBank/DDBJ whole genome shotgun (WGS) entry which is preliminary data.</text>
</comment>
<feature type="transmembrane region" description="Helical" evidence="1">
    <location>
        <begin position="338"/>
        <end position="357"/>
    </location>
</feature>
<proteinExistence type="predicted"/>
<keyword evidence="3" id="KW-1185">Reference proteome</keyword>
<dbReference type="InterPro" id="IPR018580">
    <property type="entry name" value="Uncharacterised_YfhO"/>
</dbReference>
<keyword evidence="1" id="KW-0812">Transmembrane</keyword>
<feature type="transmembrane region" description="Helical" evidence="1">
    <location>
        <begin position="491"/>
        <end position="509"/>
    </location>
</feature>
<dbReference type="OrthoDB" id="9772884at2"/>
<feature type="transmembrane region" description="Helical" evidence="1">
    <location>
        <begin position="91"/>
        <end position="113"/>
    </location>
</feature>
<feature type="transmembrane region" description="Helical" evidence="1">
    <location>
        <begin position="167"/>
        <end position="184"/>
    </location>
</feature>
<name>A0A5C6S556_9BACT</name>
<organism evidence="2 3">
    <name type="scientific">Phaeodactylibacter luteus</name>
    <dbReference type="NCBI Taxonomy" id="1564516"/>
    <lineage>
        <taxon>Bacteria</taxon>
        <taxon>Pseudomonadati</taxon>
        <taxon>Bacteroidota</taxon>
        <taxon>Saprospiria</taxon>
        <taxon>Saprospirales</taxon>
        <taxon>Haliscomenobacteraceae</taxon>
        <taxon>Phaeodactylibacter</taxon>
    </lineage>
</organism>
<accession>A0A5C6S556</accession>
<feature type="transmembrane region" description="Helical" evidence="1">
    <location>
        <begin position="6"/>
        <end position="24"/>
    </location>
</feature>
<dbReference type="RefSeq" id="WP_147165685.1">
    <property type="nucleotide sequence ID" value="NZ_VOOR01000002.1"/>
</dbReference>
<feature type="transmembrane region" description="Helical" evidence="1">
    <location>
        <begin position="436"/>
        <end position="459"/>
    </location>
</feature>
<dbReference type="PANTHER" id="PTHR38454">
    <property type="entry name" value="INTEGRAL MEMBRANE PROTEIN-RELATED"/>
    <property type="match status" value="1"/>
</dbReference>
<evidence type="ECO:0000313" key="3">
    <source>
        <dbReference type="Proteomes" id="UP000321580"/>
    </source>
</evidence>
<feature type="transmembrane region" description="Helical" evidence="1">
    <location>
        <begin position="221"/>
        <end position="241"/>
    </location>
</feature>
<dbReference type="Proteomes" id="UP000321580">
    <property type="component" value="Unassembled WGS sequence"/>
</dbReference>
<dbReference type="AlphaFoldDB" id="A0A5C6S556"/>
<evidence type="ECO:0000313" key="2">
    <source>
        <dbReference type="EMBL" id="TXB69553.1"/>
    </source>
</evidence>
<feature type="transmembrane region" description="Helical" evidence="1">
    <location>
        <begin position="119"/>
        <end position="138"/>
    </location>
</feature>
<dbReference type="PANTHER" id="PTHR38454:SF1">
    <property type="entry name" value="INTEGRAL MEMBRANE PROTEIN"/>
    <property type="match status" value="1"/>
</dbReference>
<evidence type="ECO:0000256" key="1">
    <source>
        <dbReference type="SAM" id="Phobius"/>
    </source>
</evidence>
<feature type="transmembrane region" description="Helical" evidence="1">
    <location>
        <begin position="364"/>
        <end position="384"/>
    </location>
</feature>
<sequence>MMKQVIPHLAAIGIFLAASAAFFYPQLEGKVVPQGDIIQYRGMSQEIREYKAATGETALWTNAMFGGMPTYQINTVSEGNSLKILGKAGRLGISGPIGQFFTAMLGFYILMAVLGANPWLGVIGGLAFGLTTNNLILFEAGHMTKLKAISYLPLVAAGMLLAFRKRYLAGGLLFAAGLGLNIMANHVQMTYYFALTVLVFGIAELAHSIRKNRLPHFAKAAGALIVGALLALGSSSSNLWVTYEYSKDTMRGEPILQPDGEPQSSSETEGLDWEYAMQWSNGTIDLFASYIPGVAGGGSQELVGDDAAIVKDLERKGARLPSDFRAPLYWGSLPFTSGPIYFGAIAFFLFLVGLVLVKGPVKWWIGIGTLLTLLLSMGSNLEGFNRLFFDYMPLYNKFRTPNSILSVTAFLVPVLGFLTVHKIINEKVTREEAMHALKVGGGIALAIPLFFALIGPSMFDFSSPGDARYEQAGYSLSAIVQDRQALMRSDAFRTLILAAIATGLLWGYLQGKLKLPVFLLALGLITVFDYWTVGRRYLNEGSFASERQSEAQLQPRPVDEQILQDPDPHYRVYDVSINTFNSSQASFHHKTIGGYHAAKLQRMQDIIDRHIAKGNQKVLDMLNAKYFIFGQPGQEQAQLNPNALGNAWLAKDIKQVATPNEEIDALTDFQPDSTAIVHEEFADYLSGLAPTGNGSISLSSYAPNRLAYEADVDGEQLAVFSEVWYGPDKGWQAYIDGQPVEHIRADYILRALRIPDGKHEIVFEFAPKSYEQGVLASRIFSTLILLGLLGFIGYNGYQQRKAEA</sequence>